<evidence type="ECO:0000313" key="5">
    <source>
        <dbReference type="EMBL" id="MDF4025939.1"/>
    </source>
</evidence>
<evidence type="ECO:0000313" key="6">
    <source>
        <dbReference type="Proteomes" id="UP001528850"/>
    </source>
</evidence>
<proteinExistence type="predicted"/>
<dbReference type="PROSITE" id="PS01124">
    <property type="entry name" value="HTH_ARAC_FAMILY_2"/>
    <property type="match status" value="1"/>
</dbReference>
<reference evidence="5 6" key="1">
    <citation type="journal article" date="2024" name="Curr. Microbiol.">
        <title>Luteibacter sahnii sp. nov., A Novel Yellow-Colored Xanthomonadin Pigment Producing Probiotic Bacterium from Healthy Rice Seed Microbiome.</title>
        <authorList>
            <person name="Jaiswal G."/>
            <person name="Rana R."/>
            <person name="Nayak P.K."/>
            <person name="Chouhan R."/>
            <person name="Gandhi S.G."/>
            <person name="Patel H.K."/>
            <person name="Patil P.B."/>
        </authorList>
    </citation>
    <scope>NUCLEOTIDE SEQUENCE [LARGE SCALE GENOMIC DNA]</scope>
    <source>
        <strain evidence="5 6">PPL201</strain>
    </source>
</reference>
<feature type="domain" description="HTH araC/xylS-type" evidence="4">
    <location>
        <begin position="155"/>
        <end position="254"/>
    </location>
</feature>
<evidence type="ECO:0000256" key="2">
    <source>
        <dbReference type="ARBA" id="ARBA00023125"/>
    </source>
</evidence>
<comment type="caution">
    <text evidence="5">The sequence shown here is derived from an EMBL/GenBank/DDBJ whole genome shotgun (WGS) entry which is preliminary data.</text>
</comment>
<organism evidence="5 6">
    <name type="scientific">Luteibacter sahnii</name>
    <dbReference type="NCBI Taxonomy" id="3021977"/>
    <lineage>
        <taxon>Bacteria</taxon>
        <taxon>Pseudomonadati</taxon>
        <taxon>Pseudomonadota</taxon>
        <taxon>Gammaproteobacteria</taxon>
        <taxon>Lysobacterales</taxon>
        <taxon>Rhodanobacteraceae</taxon>
        <taxon>Luteibacter</taxon>
    </lineage>
</organism>
<keyword evidence="6" id="KW-1185">Reference proteome</keyword>
<dbReference type="InterPro" id="IPR046532">
    <property type="entry name" value="DUF6597"/>
</dbReference>
<dbReference type="InterPro" id="IPR050204">
    <property type="entry name" value="AraC_XylS_family_regulators"/>
</dbReference>
<dbReference type="Proteomes" id="UP001528850">
    <property type="component" value="Unassembled WGS sequence"/>
</dbReference>
<dbReference type="InterPro" id="IPR018060">
    <property type="entry name" value="HTH_AraC"/>
</dbReference>
<dbReference type="PANTHER" id="PTHR46796">
    <property type="entry name" value="HTH-TYPE TRANSCRIPTIONAL ACTIVATOR RHAS-RELATED"/>
    <property type="match status" value="1"/>
</dbReference>
<name>A0ABT6BCT1_9GAMM</name>
<dbReference type="PANTHER" id="PTHR46796:SF15">
    <property type="entry name" value="BLL1074 PROTEIN"/>
    <property type="match status" value="1"/>
</dbReference>
<dbReference type="Pfam" id="PF20240">
    <property type="entry name" value="DUF6597"/>
    <property type="match status" value="1"/>
</dbReference>
<dbReference type="SUPFAM" id="SSF46689">
    <property type="entry name" value="Homeodomain-like"/>
    <property type="match status" value="1"/>
</dbReference>
<gene>
    <name evidence="5" type="ORF">P3W24_13255</name>
</gene>
<dbReference type="InterPro" id="IPR009057">
    <property type="entry name" value="Homeodomain-like_sf"/>
</dbReference>
<evidence type="ECO:0000256" key="1">
    <source>
        <dbReference type="ARBA" id="ARBA00023015"/>
    </source>
</evidence>
<keyword evidence="3" id="KW-0804">Transcription</keyword>
<dbReference type="RefSeq" id="WP_320551872.1">
    <property type="nucleotide sequence ID" value="NZ_JAQLOK010000004.1"/>
</dbReference>
<dbReference type="SMART" id="SM00342">
    <property type="entry name" value="HTH_ARAC"/>
    <property type="match status" value="1"/>
</dbReference>
<accession>A0ABT6BCT1</accession>
<evidence type="ECO:0000256" key="3">
    <source>
        <dbReference type="ARBA" id="ARBA00023163"/>
    </source>
</evidence>
<keyword evidence="1" id="KW-0805">Transcription regulation</keyword>
<dbReference type="EMBL" id="JARJJS010000003">
    <property type="protein sequence ID" value="MDF4025939.1"/>
    <property type="molecule type" value="Genomic_DNA"/>
</dbReference>
<dbReference type="Pfam" id="PF12833">
    <property type="entry name" value="HTH_18"/>
    <property type="match status" value="1"/>
</dbReference>
<protein>
    <submittedName>
        <fullName evidence="5">AraC family transcriptional regulator</fullName>
    </submittedName>
</protein>
<evidence type="ECO:0000259" key="4">
    <source>
        <dbReference type="PROSITE" id="PS01124"/>
    </source>
</evidence>
<sequence>MPWPSDYHEHALAAPRSPAVEAAWTFTASTDGIHVVLPDGRMDLIVAFRGADGAPVRDVQPLIVGPSQRWAEVPVARGDRFVGVRFRPGWGGAVLGVDPASIVDDSLSGPPLERLLGEDATRLGSAATPHALVEALHGVVHRRAACALGPAPTIVYALRLIHASGGRLRLDEVSRIADVPIRTLRRHLTLGVGLSFKAFSSVLRFQRTMRLLTQASAPLDPVDAAIEGGYSDQAHMTREFRRHGGFTPGRVPPLVLVGMPLD</sequence>
<keyword evidence="2" id="KW-0238">DNA-binding</keyword>
<dbReference type="Gene3D" id="1.10.10.60">
    <property type="entry name" value="Homeodomain-like"/>
    <property type="match status" value="1"/>
</dbReference>